<dbReference type="Proteomes" id="UP000000305">
    <property type="component" value="Unassembled WGS sequence"/>
</dbReference>
<evidence type="ECO:0000256" key="4">
    <source>
        <dbReference type="ARBA" id="ARBA00022729"/>
    </source>
</evidence>
<keyword evidence="7" id="KW-0325">Glycoprotein</keyword>
<dbReference type="STRING" id="6669.E9G2G4"/>
<dbReference type="KEGG" id="dpx:DAPPUDRAFT_308437"/>
<dbReference type="GO" id="GO:0005576">
    <property type="term" value="C:extracellular region"/>
    <property type="evidence" value="ECO:0000318"/>
    <property type="project" value="GO_Central"/>
</dbReference>
<feature type="signal peptide" evidence="10">
    <location>
        <begin position="1"/>
        <end position="21"/>
    </location>
</feature>
<dbReference type="GO" id="GO:0008474">
    <property type="term" value="F:palmitoyl-(protein) hydrolase activity"/>
    <property type="evidence" value="ECO:0000318"/>
    <property type="project" value="GO_Central"/>
</dbReference>
<dbReference type="AlphaFoldDB" id="E9G2G4"/>
<dbReference type="InterPro" id="IPR029058">
    <property type="entry name" value="AB_hydrolase_fold"/>
</dbReference>
<feature type="chain" id="PRO_5003239957" description="Palmitoyl-protein thioesterase 1" evidence="10">
    <location>
        <begin position="22"/>
        <end position="297"/>
    </location>
</feature>
<evidence type="ECO:0000256" key="2">
    <source>
        <dbReference type="ARBA" id="ARBA00012423"/>
    </source>
</evidence>
<gene>
    <name evidence="11" type="ORF">DAPPUDRAFT_308437</name>
</gene>
<keyword evidence="4 10" id="KW-0732">Signal</keyword>
<organism evidence="11 12">
    <name type="scientific">Daphnia pulex</name>
    <name type="common">Water flea</name>
    <dbReference type="NCBI Taxonomy" id="6669"/>
    <lineage>
        <taxon>Eukaryota</taxon>
        <taxon>Metazoa</taxon>
        <taxon>Ecdysozoa</taxon>
        <taxon>Arthropoda</taxon>
        <taxon>Crustacea</taxon>
        <taxon>Branchiopoda</taxon>
        <taxon>Diplostraca</taxon>
        <taxon>Cladocera</taxon>
        <taxon>Anomopoda</taxon>
        <taxon>Daphniidae</taxon>
        <taxon>Daphnia</taxon>
    </lineage>
</organism>
<sequence length="297" mass="34133">MKYILPLCVFLLLINCQIVLSILPIVIWHGLGDVCCNPLSIGGLQKFIQQQIPEVYVISLKIGKTIREDFENAYIKNANDQVEFVCDLIKNDPKLALGYHGLGVSQGGQFLRAVAQRCPDPPMVNLVTLGSQHQGVYGLPRCLGDDVKFCDYVRSLLNHGAYKKWIQNFVTPAEYWHDPLDEKAYKKASVFLADINNERSVNDTYKNNLKQLKNFVMVKFTKDTVVQPIETEWFGFYKENDLNSTYTLQDSQLYLEDRLGLRAMDDEGKLHFLQVEGDHIQFSQAWFKNEIIDNFLR</sequence>
<dbReference type="FunFam" id="3.40.50.1820:FF:000107">
    <property type="entry name" value="Palmitoyl-protein thioesterase 1"/>
    <property type="match status" value="1"/>
</dbReference>
<evidence type="ECO:0000256" key="9">
    <source>
        <dbReference type="ARBA" id="ARBA00047409"/>
    </source>
</evidence>
<keyword evidence="6" id="KW-1015">Disulfide bond</keyword>
<evidence type="ECO:0000313" key="11">
    <source>
        <dbReference type="EMBL" id="EFX86245.1"/>
    </source>
</evidence>
<comment type="catalytic activity">
    <reaction evidence="9">
        <text>S-hexadecanoyl-L-cysteinyl-[protein] + H2O = L-cysteinyl-[protein] + hexadecanoate + H(+)</text>
        <dbReference type="Rhea" id="RHEA:19233"/>
        <dbReference type="Rhea" id="RHEA-COMP:10131"/>
        <dbReference type="Rhea" id="RHEA-COMP:11032"/>
        <dbReference type="ChEBI" id="CHEBI:7896"/>
        <dbReference type="ChEBI" id="CHEBI:15377"/>
        <dbReference type="ChEBI" id="CHEBI:15378"/>
        <dbReference type="ChEBI" id="CHEBI:29950"/>
        <dbReference type="ChEBI" id="CHEBI:74151"/>
        <dbReference type="EC" id="3.1.2.22"/>
    </reaction>
    <physiologicalReaction direction="left-to-right" evidence="9">
        <dbReference type="Rhea" id="RHEA:19234"/>
    </physiologicalReaction>
</comment>
<evidence type="ECO:0000256" key="7">
    <source>
        <dbReference type="ARBA" id="ARBA00023180"/>
    </source>
</evidence>
<dbReference type="GO" id="GO:0006897">
    <property type="term" value="P:endocytosis"/>
    <property type="evidence" value="ECO:0000318"/>
    <property type="project" value="GO_Central"/>
</dbReference>
<evidence type="ECO:0000256" key="6">
    <source>
        <dbReference type="ARBA" id="ARBA00023157"/>
    </source>
</evidence>
<dbReference type="InterPro" id="IPR002472">
    <property type="entry name" value="Palm_thioest"/>
</dbReference>
<evidence type="ECO:0000313" key="12">
    <source>
        <dbReference type="Proteomes" id="UP000000305"/>
    </source>
</evidence>
<dbReference type="FunCoup" id="E9G2G4">
    <property type="interactions" value="1567"/>
</dbReference>
<dbReference type="Gene3D" id="3.40.50.1820">
    <property type="entry name" value="alpha/beta hydrolase"/>
    <property type="match status" value="1"/>
</dbReference>
<dbReference type="PhylomeDB" id="E9G2G4"/>
<comment type="similarity">
    <text evidence="1">Belongs to the palmitoyl-protein thioesterase family.</text>
</comment>
<dbReference type="GO" id="GO:0007399">
    <property type="term" value="P:nervous system development"/>
    <property type="evidence" value="ECO:0000318"/>
    <property type="project" value="GO_Central"/>
</dbReference>
<evidence type="ECO:0000256" key="8">
    <source>
        <dbReference type="ARBA" id="ARBA00031934"/>
    </source>
</evidence>
<dbReference type="PANTHER" id="PTHR11247">
    <property type="entry name" value="PALMITOYL-PROTEIN THIOESTERASE/DOLICHYLDIPHOSPHATASE 1"/>
    <property type="match status" value="1"/>
</dbReference>
<dbReference type="PANTHER" id="PTHR11247:SF8">
    <property type="entry name" value="PALMITOYL-PROTEIN THIOESTERASE 1"/>
    <property type="match status" value="1"/>
</dbReference>
<dbReference type="Pfam" id="PF02089">
    <property type="entry name" value="Palm_thioest"/>
    <property type="match status" value="1"/>
</dbReference>
<dbReference type="OMA" id="KFVMVMF"/>
<evidence type="ECO:0000256" key="5">
    <source>
        <dbReference type="ARBA" id="ARBA00022801"/>
    </source>
</evidence>
<proteinExistence type="inferred from homology"/>
<dbReference type="GO" id="GO:0052816">
    <property type="term" value="F:long-chain fatty acyl-CoA hydrolase activity"/>
    <property type="evidence" value="ECO:0000318"/>
    <property type="project" value="GO_Central"/>
</dbReference>
<evidence type="ECO:0000256" key="1">
    <source>
        <dbReference type="ARBA" id="ARBA00010758"/>
    </source>
</evidence>
<reference evidence="11 12" key="1">
    <citation type="journal article" date="2011" name="Science">
        <title>The ecoresponsive genome of Daphnia pulex.</title>
        <authorList>
            <person name="Colbourne J.K."/>
            <person name="Pfrender M.E."/>
            <person name="Gilbert D."/>
            <person name="Thomas W.K."/>
            <person name="Tucker A."/>
            <person name="Oakley T.H."/>
            <person name="Tokishita S."/>
            <person name="Aerts A."/>
            <person name="Arnold G.J."/>
            <person name="Basu M.K."/>
            <person name="Bauer D.J."/>
            <person name="Caceres C.E."/>
            <person name="Carmel L."/>
            <person name="Casola C."/>
            <person name="Choi J.H."/>
            <person name="Detter J.C."/>
            <person name="Dong Q."/>
            <person name="Dusheyko S."/>
            <person name="Eads B.D."/>
            <person name="Frohlich T."/>
            <person name="Geiler-Samerotte K.A."/>
            <person name="Gerlach D."/>
            <person name="Hatcher P."/>
            <person name="Jogdeo S."/>
            <person name="Krijgsveld J."/>
            <person name="Kriventseva E.V."/>
            <person name="Kultz D."/>
            <person name="Laforsch C."/>
            <person name="Lindquist E."/>
            <person name="Lopez J."/>
            <person name="Manak J.R."/>
            <person name="Muller J."/>
            <person name="Pangilinan J."/>
            <person name="Patwardhan R.P."/>
            <person name="Pitluck S."/>
            <person name="Pritham E.J."/>
            <person name="Rechtsteiner A."/>
            <person name="Rho M."/>
            <person name="Rogozin I.B."/>
            <person name="Sakarya O."/>
            <person name="Salamov A."/>
            <person name="Schaack S."/>
            <person name="Shapiro H."/>
            <person name="Shiga Y."/>
            <person name="Skalitzky C."/>
            <person name="Smith Z."/>
            <person name="Souvorov A."/>
            <person name="Sung W."/>
            <person name="Tang Z."/>
            <person name="Tsuchiya D."/>
            <person name="Tu H."/>
            <person name="Vos H."/>
            <person name="Wang M."/>
            <person name="Wolf Y.I."/>
            <person name="Yamagata H."/>
            <person name="Yamada T."/>
            <person name="Ye Y."/>
            <person name="Shaw J.R."/>
            <person name="Andrews J."/>
            <person name="Crease T.J."/>
            <person name="Tang H."/>
            <person name="Lucas S.M."/>
            <person name="Robertson H.M."/>
            <person name="Bork P."/>
            <person name="Koonin E.V."/>
            <person name="Zdobnov E.M."/>
            <person name="Grigoriev I.V."/>
            <person name="Lynch M."/>
            <person name="Boore J.L."/>
        </authorList>
    </citation>
    <scope>NUCLEOTIDE SEQUENCE [LARGE SCALE GENOMIC DNA]</scope>
</reference>
<keyword evidence="5" id="KW-0378">Hydrolase</keyword>
<dbReference type="PRINTS" id="PR00414">
    <property type="entry name" value="PPTHIESTRASE"/>
</dbReference>
<dbReference type="OrthoDB" id="10263094at2759"/>
<name>E9G2G4_DAPPU</name>
<dbReference type="EC" id="3.1.2.22" evidence="2"/>
<dbReference type="EMBL" id="GL732530">
    <property type="protein sequence ID" value="EFX86245.1"/>
    <property type="molecule type" value="Genomic_DNA"/>
</dbReference>
<dbReference type="HOGENOM" id="CLU_050129_0_0_1"/>
<dbReference type="SUPFAM" id="SSF53474">
    <property type="entry name" value="alpha/beta-Hydrolases"/>
    <property type="match status" value="1"/>
</dbReference>
<dbReference type="InParanoid" id="E9G2G4"/>
<evidence type="ECO:0000256" key="10">
    <source>
        <dbReference type="SAM" id="SignalP"/>
    </source>
</evidence>
<evidence type="ECO:0000256" key="3">
    <source>
        <dbReference type="ARBA" id="ARBA00014212"/>
    </source>
</evidence>
<dbReference type="GO" id="GO:0005764">
    <property type="term" value="C:lysosome"/>
    <property type="evidence" value="ECO:0000318"/>
    <property type="project" value="GO_Central"/>
</dbReference>
<keyword evidence="12" id="KW-1185">Reference proteome</keyword>
<dbReference type="eggNOG" id="KOG2541">
    <property type="taxonomic scope" value="Eukaryota"/>
</dbReference>
<accession>E9G2G4</accession>
<protein>
    <recommendedName>
        <fullName evidence="3">Palmitoyl-protein thioesterase 1</fullName>
        <ecNumber evidence="2">3.1.2.22</ecNumber>
    </recommendedName>
    <alternativeName>
        <fullName evidence="8">Palmitoyl-protein hydrolase 1</fullName>
    </alternativeName>
</protein>